<gene>
    <name evidence="1" type="ORF">C8E83_3756</name>
</gene>
<evidence type="ECO:0000313" key="2">
    <source>
        <dbReference type="Proteomes" id="UP000280008"/>
    </source>
</evidence>
<evidence type="ECO:0000313" key="1">
    <source>
        <dbReference type="EMBL" id="RKR76579.1"/>
    </source>
</evidence>
<sequence>MPMKFPLRYVPCRVPNSTMLHAAAKSDTTLTLCGIKVSETTGVSASSVPYCTTCDRHMNKVTIATE</sequence>
<dbReference type="RefSeq" id="WP_121371537.1">
    <property type="nucleotide sequence ID" value="NZ_RBKS01000001.1"/>
</dbReference>
<dbReference type="EMBL" id="RBKS01000001">
    <property type="protein sequence ID" value="RKR76579.1"/>
    <property type="molecule type" value="Genomic_DNA"/>
</dbReference>
<accession>A0A495ILD5</accession>
<dbReference type="Proteomes" id="UP000280008">
    <property type="component" value="Unassembled WGS sequence"/>
</dbReference>
<protein>
    <submittedName>
        <fullName evidence="1">Uncharacterized protein</fullName>
    </submittedName>
</protein>
<reference evidence="1 2" key="1">
    <citation type="submission" date="2018-10" db="EMBL/GenBank/DDBJ databases">
        <title>Sequencing the genomes of 1000 actinobacteria strains.</title>
        <authorList>
            <person name="Klenk H.-P."/>
        </authorList>
    </citation>
    <scope>NUCLEOTIDE SEQUENCE [LARGE SCALE GENOMIC DNA]</scope>
    <source>
        <strain evidence="1 2">DSM 17894</strain>
    </source>
</reference>
<name>A0A495ILD5_9MICO</name>
<keyword evidence="2" id="KW-1185">Reference proteome</keyword>
<proteinExistence type="predicted"/>
<organism evidence="1 2">
    <name type="scientific">Frondihabitans australicus</name>
    <dbReference type="NCBI Taxonomy" id="386892"/>
    <lineage>
        <taxon>Bacteria</taxon>
        <taxon>Bacillati</taxon>
        <taxon>Actinomycetota</taxon>
        <taxon>Actinomycetes</taxon>
        <taxon>Micrococcales</taxon>
        <taxon>Microbacteriaceae</taxon>
        <taxon>Frondihabitans</taxon>
    </lineage>
</organism>
<dbReference type="AlphaFoldDB" id="A0A495ILD5"/>
<comment type="caution">
    <text evidence="1">The sequence shown here is derived from an EMBL/GenBank/DDBJ whole genome shotgun (WGS) entry which is preliminary data.</text>
</comment>